<keyword evidence="4 6" id="KW-1133">Transmembrane helix</keyword>
<keyword evidence="8" id="KW-1185">Reference proteome</keyword>
<feature type="transmembrane region" description="Helical" evidence="6">
    <location>
        <begin position="60"/>
        <end position="81"/>
    </location>
</feature>
<dbReference type="GO" id="GO:0043190">
    <property type="term" value="C:ATP-binding cassette (ABC) transporter complex"/>
    <property type="evidence" value="ECO:0007669"/>
    <property type="project" value="TreeGrafter"/>
</dbReference>
<dbReference type="GO" id="GO:0015920">
    <property type="term" value="P:lipopolysaccharide transport"/>
    <property type="evidence" value="ECO:0007669"/>
    <property type="project" value="TreeGrafter"/>
</dbReference>
<dbReference type="AlphaFoldDB" id="A0A3D9HVS7"/>
<feature type="transmembrane region" description="Helical" evidence="6">
    <location>
        <begin position="305"/>
        <end position="326"/>
    </location>
</feature>
<comment type="subcellular location">
    <subcellularLocation>
        <location evidence="1">Cell membrane</location>
        <topology evidence="1">Multi-pass membrane protein</topology>
    </subcellularLocation>
</comment>
<evidence type="ECO:0000256" key="3">
    <source>
        <dbReference type="ARBA" id="ARBA00022692"/>
    </source>
</evidence>
<proteinExistence type="predicted"/>
<evidence type="ECO:0000313" key="7">
    <source>
        <dbReference type="EMBL" id="RED53515.1"/>
    </source>
</evidence>
<evidence type="ECO:0000313" key="8">
    <source>
        <dbReference type="Proteomes" id="UP000256845"/>
    </source>
</evidence>
<gene>
    <name evidence="7" type="ORF">DFP90_101306</name>
</gene>
<organism evidence="7 8">
    <name type="scientific">Aestuariispira insulae</name>
    <dbReference type="NCBI Taxonomy" id="1461337"/>
    <lineage>
        <taxon>Bacteria</taxon>
        <taxon>Pseudomonadati</taxon>
        <taxon>Pseudomonadota</taxon>
        <taxon>Alphaproteobacteria</taxon>
        <taxon>Rhodospirillales</taxon>
        <taxon>Kiloniellaceae</taxon>
        <taxon>Aestuariispira</taxon>
    </lineage>
</organism>
<feature type="transmembrane region" description="Helical" evidence="6">
    <location>
        <begin position="12"/>
        <end position="40"/>
    </location>
</feature>
<reference evidence="7 8" key="1">
    <citation type="submission" date="2018-07" db="EMBL/GenBank/DDBJ databases">
        <title>Genomic Encyclopedia of Type Strains, Phase III (KMG-III): the genomes of soil and plant-associated and newly described type strains.</title>
        <authorList>
            <person name="Whitman W."/>
        </authorList>
    </citation>
    <scope>NUCLEOTIDE SEQUENCE [LARGE SCALE GENOMIC DNA]</scope>
    <source>
        <strain evidence="7 8">CECT 8488</strain>
    </source>
</reference>
<keyword evidence="3 6" id="KW-0812">Transmembrane</keyword>
<keyword evidence="2" id="KW-1003">Cell membrane</keyword>
<dbReference type="PANTHER" id="PTHR33529:SF6">
    <property type="entry name" value="YJGP_YJGQ FAMILY PERMEASE"/>
    <property type="match status" value="1"/>
</dbReference>
<evidence type="ECO:0000256" key="4">
    <source>
        <dbReference type="ARBA" id="ARBA00022989"/>
    </source>
</evidence>
<evidence type="ECO:0000256" key="5">
    <source>
        <dbReference type="ARBA" id="ARBA00023136"/>
    </source>
</evidence>
<keyword evidence="5 6" id="KW-0472">Membrane</keyword>
<feature type="transmembrane region" description="Helical" evidence="6">
    <location>
        <begin position="332"/>
        <end position="353"/>
    </location>
</feature>
<sequence>MSMVTRYISRQITVVTIVATLSMCMLITLVQSVRFIELIVNNGLPLSEFLRINILAAPRYLVYLLPIVLFGATLFTYNRMINDSELIVLRAAGFSRGRLSRPGLLLGVIITAILYSQTLYFLPASQSELRTILLQARSEWGAAFLREGRFTSIGDNVTIFIRERTASGELVDLLYHNQKDQLTIIAERGAIIDRPDGPRIIVKNGSKQFFKDGRLHLLSFEQSSLDVGLSKKSKELRWIEPQERFLPDLLNPDLSDPSVQQFILKIKAEAHNRILSPVIALTLASVAIAIILGGGFSRRGQTKTILSAIGVMLTIYIGNISLVNAAGGNAAFVPAIYANALLPLAASLIFILMPKQYRKRPAEARPQS</sequence>
<evidence type="ECO:0000256" key="1">
    <source>
        <dbReference type="ARBA" id="ARBA00004651"/>
    </source>
</evidence>
<feature type="transmembrane region" description="Helical" evidence="6">
    <location>
        <begin position="274"/>
        <end position="293"/>
    </location>
</feature>
<protein>
    <submittedName>
        <fullName evidence="7">Lipopolysaccharide export system permease protein</fullName>
    </submittedName>
</protein>
<dbReference type="EMBL" id="QRDW01000001">
    <property type="protein sequence ID" value="RED53515.1"/>
    <property type="molecule type" value="Genomic_DNA"/>
</dbReference>
<comment type="caution">
    <text evidence="7">The sequence shown here is derived from an EMBL/GenBank/DDBJ whole genome shotgun (WGS) entry which is preliminary data.</text>
</comment>
<evidence type="ECO:0000256" key="2">
    <source>
        <dbReference type="ARBA" id="ARBA00022475"/>
    </source>
</evidence>
<dbReference type="InterPro" id="IPR005495">
    <property type="entry name" value="LptG/LptF_permease"/>
</dbReference>
<dbReference type="Pfam" id="PF03739">
    <property type="entry name" value="LptF_LptG"/>
    <property type="match status" value="1"/>
</dbReference>
<dbReference type="PANTHER" id="PTHR33529">
    <property type="entry name" value="SLR0882 PROTEIN-RELATED"/>
    <property type="match status" value="1"/>
</dbReference>
<accession>A0A3D9HVS7</accession>
<dbReference type="Proteomes" id="UP000256845">
    <property type="component" value="Unassembled WGS sequence"/>
</dbReference>
<name>A0A3D9HVS7_9PROT</name>
<evidence type="ECO:0000256" key="6">
    <source>
        <dbReference type="SAM" id="Phobius"/>
    </source>
</evidence>
<feature type="transmembrane region" description="Helical" evidence="6">
    <location>
        <begin position="102"/>
        <end position="122"/>
    </location>
</feature>
<dbReference type="OrthoDB" id="8477889at2"/>